<evidence type="ECO:0000256" key="4">
    <source>
        <dbReference type="ARBA" id="ARBA00040877"/>
    </source>
</evidence>
<accession>A0A3P8VIP2</accession>
<dbReference type="RefSeq" id="XP_008315297.1">
    <property type="nucleotide sequence ID" value="XM_008317075.3"/>
</dbReference>
<dbReference type="GO" id="GO:2000736">
    <property type="term" value="P:regulation of stem cell differentiation"/>
    <property type="evidence" value="ECO:0007669"/>
    <property type="project" value="UniProtKB-UniRule"/>
</dbReference>
<feature type="compositionally biased region" description="Polar residues" evidence="6">
    <location>
        <begin position="1"/>
        <end position="10"/>
    </location>
</feature>
<comment type="subunit">
    <text evidence="5">Interacts with STAT3.</text>
</comment>
<organism evidence="8 9">
    <name type="scientific">Cynoglossus semilaevis</name>
    <name type="common">Tongue sole</name>
    <dbReference type="NCBI Taxonomy" id="244447"/>
    <lineage>
        <taxon>Eukaryota</taxon>
        <taxon>Metazoa</taxon>
        <taxon>Chordata</taxon>
        <taxon>Craniata</taxon>
        <taxon>Vertebrata</taxon>
        <taxon>Euteleostomi</taxon>
        <taxon>Actinopterygii</taxon>
        <taxon>Neopterygii</taxon>
        <taxon>Teleostei</taxon>
        <taxon>Neoteleostei</taxon>
        <taxon>Acanthomorphata</taxon>
        <taxon>Carangaria</taxon>
        <taxon>Pleuronectiformes</taxon>
        <taxon>Pleuronectoidei</taxon>
        <taxon>Cynoglossidae</taxon>
        <taxon>Cynoglossinae</taxon>
        <taxon>Cynoglossus</taxon>
    </lineage>
</organism>
<dbReference type="InParanoid" id="A0A3P8VIP2"/>
<dbReference type="Proteomes" id="UP000265120">
    <property type="component" value="Chromosome 9"/>
</dbReference>
<evidence type="ECO:0000256" key="3">
    <source>
        <dbReference type="ARBA" id="ARBA00037952"/>
    </source>
</evidence>
<dbReference type="Ensembl" id="ENSCSET00000012478.1">
    <property type="protein sequence ID" value="ENSCSEP00000012330.1"/>
    <property type="gene ID" value="ENSCSEG00000007963.1"/>
</dbReference>
<evidence type="ECO:0000313" key="9">
    <source>
        <dbReference type="Proteomes" id="UP000265120"/>
    </source>
</evidence>
<evidence type="ECO:0000256" key="6">
    <source>
        <dbReference type="SAM" id="MobiDB-lite"/>
    </source>
</evidence>
<dbReference type="GO" id="GO:0005768">
    <property type="term" value="C:endosome"/>
    <property type="evidence" value="ECO:0007669"/>
    <property type="project" value="UniProtKB-SubCell"/>
</dbReference>
<dbReference type="PANTHER" id="PTHR13336">
    <property type="entry name" value="OVARIAN CARCINOMA IMMUNOREACTIVE ANTIGEN"/>
    <property type="match status" value="1"/>
</dbReference>
<dbReference type="OrthoDB" id="6513616at2759"/>
<feature type="region of interest" description="Disordered" evidence="6">
    <location>
        <begin position="213"/>
        <end position="245"/>
    </location>
</feature>
<keyword evidence="2 5" id="KW-0967">Endosome</keyword>
<sequence>MASNTSTYSDQQQQQLPGTQIPVDYVPNEEEKRVFRECSHESFWYRSVPFSVISMAITQALVTRGSVSVSPRFGPLPKLAFAGMFGYFAGKISYMKTCHEKFKSLENSPLGEALRKRAGSAQQYSQGHESEMSHPDKQSFDPMFQATSPSQIPSYSRDFDQGYNPDPSTQMSRDGISGQAKSYLEEEEPQRKSILYENLRVKNRENYEVTLTQKAEATLKPSPEKERDRTKKEVKKNIYGDTWEE</sequence>
<evidence type="ECO:0000256" key="1">
    <source>
        <dbReference type="ARBA" id="ARBA00004177"/>
    </source>
</evidence>
<feature type="compositionally biased region" description="Basic and acidic residues" evidence="6">
    <location>
        <begin position="128"/>
        <end position="139"/>
    </location>
</feature>
<name>A0A3P8VIP2_CYNSE</name>
<feature type="domain" description="OCIA" evidence="7">
    <location>
        <begin position="24"/>
        <end position="109"/>
    </location>
</feature>
<reference evidence="8" key="3">
    <citation type="submission" date="2025-09" db="UniProtKB">
        <authorList>
            <consortium name="Ensembl"/>
        </authorList>
    </citation>
    <scope>IDENTIFICATION</scope>
</reference>
<protein>
    <recommendedName>
        <fullName evidence="4 5">OCIA domain-containing protein 1</fullName>
    </recommendedName>
</protein>
<dbReference type="GeneID" id="103383785"/>
<evidence type="ECO:0000256" key="5">
    <source>
        <dbReference type="RuleBase" id="RU369066"/>
    </source>
</evidence>
<evidence type="ECO:0000259" key="7">
    <source>
        <dbReference type="Pfam" id="PF07051"/>
    </source>
</evidence>
<dbReference type="OMA" id="TYEVMLP"/>
<comment type="domain">
    <text evidence="5">The OCIA domain is necessary and sufficient for endosomal localization.</text>
</comment>
<reference evidence="8" key="2">
    <citation type="submission" date="2025-08" db="UniProtKB">
        <authorList>
            <consortium name="Ensembl"/>
        </authorList>
    </citation>
    <scope>IDENTIFICATION</scope>
</reference>
<keyword evidence="9" id="KW-1185">Reference proteome</keyword>
<dbReference type="Pfam" id="PF07051">
    <property type="entry name" value="OCIA"/>
    <property type="match status" value="1"/>
</dbReference>
<reference evidence="8 9" key="1">
    <citation type="journal article" date="2014" name="Nat. Genet.">
        <title>Whole-genome sequence of a flatfish provides insights into ZW sex chromosome evolution and adaptation to a benthic lifestyle.</title>
        <authorList>
            <person name="Chen S."/>
            <person name="Zhang G."/>
            <person name="Shao C."/>
            <person name="Huang Q."/>
            <person name="Liu G."/>
            <person name="Zhang P."/>
            <person name="Song W."/>
            <person name="An N."/>
            <person name="Chalopin D."/>
            <person name="Volff J.N."/>
            <person name="Hong Y."/>
            <person name="Li Q."/>
            <person name="Sha Z."/>
            <person name="Zhou H."/>
            <person name="Xie M."/>
            <person name="Yu Q."/>
            <person name="Liu Y."/>
            <person name="Xiang H."/>
            <person name="Wang N."/>
            <person name="Wu K."/>
            <person name="Yang C."/>
            <person name="Zhou Q."/>
            <person name="Liao X."/>
            <person name="Yang L."/>
            <person name="Hu Q."/>
            <person name="Zhang J."/>
            <person name="Meng L."/>
            <person name="Jin L."/>
            <person name="Tian Y."/>
            <person name="Lian J."/>
            <person name="Yang J."/>
            <person name="Miao G."/>
            <person name="Liu S."/>
            <person name="Liang Z."/>
            <person name="Yan F."/>
            <person name="Li Y."/>
            <person name="Sun B."/>
            <person name="Zhang H."/>
            <person name="Zhang J."/>
            <person name="Zhu Y."/>
            <person name="Du M."/>
            <person name="Zhao Y."/>
            <person name="Schartl M."/>
            <person name="Tang Q."/>
            <person name="Wang J."/>
        </authorList>
    </citation>
    <scope>NUCLEOTIDE SEQUENCE</scope>
</reference>
<feature type="compositionally biased region" description="Basic and acidic residues" evidence="6">
    <location>
        <begin position="222"/>
        <end position="238"/>
    </location>
</feature>
<comment type="function">
    <text evidence="5">Maintains stem cell potency. Increases STAT3 phosphorylation and controls ERK phosphorylation. May act as a scaffold, increasing STAT3 recruitment onto endosomes.</text>
</comment>
<comment type="subcellular location">
    <subcellularLocation>
        <location evidence="1 5">Endosome</location>
    </subcellularLocation>
</comment>
<dbReference type="AlphaFoldDB" id="A0A3P8VIP2"/>
<dbReference type="GeneTree" id="ENSGT00530000063690"/>
<comment type="similarity">
    <text evidence="3 5">Belongs to the OCIAD1 family.</text>
</comment>
<dbReference type="STRING" id="244447.ENSCSEP00000012330"/>
<evidence type="ECO:0000256" key="2">
    <source>
        <dbReference type="ARBA" id="ARBA00022753"/>
    </source>
</evidence>
<feature type="region of interest" description="Disordered" evidence="6">
    <location>
        <begin position="1"/>
        <end position="21"/>
    </location>
</feature>
<feature type="compositionally biased region" description="Polar residues" evidence="6">
    <location>
        <begin position="145"/>
        <end position="154"/>
    </location>
</feature>
<dbReference type="InterPro" id="IPR040187">
    <property type="entry name" value="OCAD1/2"/>
</dbReference>
<dbReference type="PANTHER" id="PTHR13336:SF4">
    <property type="entry name" value="OCIA DOMAIN-CONTAINING PROTEIN 1"/>
    <property type="match status" value="1"/>
</dbReference>
<proteinExistence type="inferred from homology"/>
<dbReference type="FunCoup" id="A0A3P8VIP2">
    <property type="interactions" value="14"/>
</dbReference>
<dbReference type="InterPro" id="IPR009764">
    <property type="entry name" value="OCIA_dom"/>
</dbReference>
<evidence type="ECO:0000313" key="8">
    <source>
        <dbReference type="Ensembl" id="ENSCSEP00000012330.1"/>
    </source>
</evidence>
<feature type="region of interest" description="Disordered" evidence="6">
    <location>
        <begin position="114"/>
        <end position="190"/>
    </location>
</feature>
<dbReference type="KEGG" id="csem:103383785"/>